<evidence type="ECO:0000313" key="4">
    <source>
        <dbReference type="EMBL" id="GJN51114.1"/>
    </source>
</evidence>
<evidence type="ECO:0000313" key="3">
    <source>
        <dbReference type="EMBL" id="BCG26154.1"/>
    </source>
</evidence>
<dbReference type="GO" id="GO:0003677">
    <property type="term" value="F:DNA binding"/>
    <property type="evidence" value="ECO:0007669"/>
    <property type="project" value="UniProtKB-KW"/>
</dbReference>
<reference evidence="3 5" key="1">
    <citation type="submission" date="2020-05" db="EMBL/GenBank/DDBJ databases">
        <title>Characterization of novel class B3 metallo-beta-lactamase from novel Pseudomonas species.</title>
        <authorList>
            <person name="Yamada K."/>
            <person name="Aoki K."/>
            <person name="Ishii Y."/>
        </authorList>
    </citation>
    <scope>NUCLEOTIDE SEQUENCE [LARGE SCALE GENOMIC DNA]</scope>
    <source>
        <strain evidence="3 5">TUM18999</strain>
        <strain evidence="4 6">TUM20286</strain>
    </source>
</reference>
<dbReference type="Proteomes" id="UP001054892">
    <property type="component" value="Unassembled WGS sequence"/>
</dbReference>
<dbReference type="SMART" id="SM00422">
    <property type="entry name" value="HTH_MERR"/>
    <property type="match status" value="1"/>
</dbReference>
<proteinExistence type="predicted"/>
<evidence type="ECO:0000259" key="2">
    <source>
        <dbReference type="PROSITE" id="PS50937"/>
    </source>
</evidence>
<evidence type="ECO:0000313" key="6">
    <source>
        <dbReference type="Proteomes" id="UP001054892"/>
    </source>
</evidence>
<keyword evidence="6" id="KW-1185">Reference proteome</keyword>
<evidence type="ECO:0000313" key="5">
    <source>
        <dbReference type="Proteomes" id="UP000509383"/>
    </source>
</evidence>
<dbReference type="PANTHER" id="PTHR30204:SF93">
    <property type="entry name" value="HTH MERR-TYPE DOMAIN-CONTAINING PROTEIN"/>
    <property type="match status" value="1"/>
</dbReference>
<dbReference type="SUPFAM" id="SSF46955">
    <property type="entry name" value="Putative DNA-binding domain"/>
    <property type="match status" value="1"/>
</dbReference>
<dbReference type="AlphaFoldDB" id="A0A6J4EAX7"/>
<dbReference type="PANTHER" id="PTHR30204">
    <property type="entry name" value="REDOX-CYCLING DRUG-SENSING TRANSCRIPTIONAL ACTIVATOR SOXR"/>
    <property type="match status" value="1"/>
</dbReference>
<dbReference type="PROSITE" id="PS50937">
    <property type="entry name" value="HTH_MERR_2"/>
    <property type="match status" value="1"/>
</dbReference>
<dbReference type="KEGG" id="ptw:TUM18999_43450"/>
<accession>A0A6J4EAX7</accession>
<dbReference type="PRINTS" id="PR00040">
    <property type="entry name" value="HTHMERR"/>
</dbReference>
<sequence>MHIGELARRTGASAKAIRLYEEQGLLGPVPRQGVYRLYGERHLQQVLLIRQAQSVGFRLAELHPLLAGGAEPDWPELYQRLLDKRAALRAEIRRLQRLDAQLGRIGEEIHACIAGQPPADEALCAADPAERSVLLQRA</sequence>
<gene>
    <name evidence="3" type="ORF">TUM18999_43450</name>
    <name evidence="4" type="ORF">TUM20286_08660</name>
</gene>
<organism evidence="3 5">
    <name type="scientific">Pseudomonas tohonis</name>
    <dbReference type="NCBI Taxonomy" id="2725477"/>
    <lineage>
        <taxon>Bacteria</taxon>
        <taxon>Pseudomonadati</taxon>
        <taxon>Pseudomonadota</taxon>
        <taxon>Gammaproteobacteria</taxon>
        <taxon>Pseudomonadales</taxon>
        <taxon>Pseudomonadaceae</taxon>
        <taxon>Pseudomonas</taxon>
    </lineage>
</organism>
<dbReference type="EMBL" id="AP023189">
    <property type="protein sequence ID" value="BCG26154.1"/>
    <property type="molecule type" value="Genomic_DNA"/>
</dbReference>
<dbReference type="GO" id="GO:0003700">
    <property type="term" value="F:DNA-binding transcription factor activity"/>
    <property type="evidence" value="ECO:0007669"/>
    <property type="project" value="InterPro"/>
</dbReference>
<dbReference type="RefSeq" id="WP_173172166.1">
    <property type="nucleotide sequence ID" value="NZ_AP023189.1"/>
</dbReference>
<dbReference type="InterPro" id="IPR000551">
    <property type="entry name" value="MerR-type_HTH_dom"/>
</dbReference>
<protein>
    <submittedName>
        <fullName evidence="3">MerR family transcriptional regulator</fullName>
    </submittedName>
</protein>
<feature type="domain" description="HTH merR-type" evidence="2">
    <location>
        <begin position="1"/>
        <end position="68"/>
    </location>
</feature>
<evidence type="ECO:0000256" key="1">
    <source>
        <dbReference type="ARBA" id="ARBA00023125"/>
    </source>
</evidence>
<dbReference type="Proteomes" id="UP000509383">
    <property type="component" value="Chromosome"/>
</dbReference>
<dbReference type="InterPro" id="IPR047057">
    <property type="entry name" value="MerR_fam"/>
</dbReference>
<dbReference type="Pfam" id="PF13411">
    <property type="entry name" value="MerR_1"/>
    <property type="match status" value="1"/>
</dbReference>
<dbReference type="Gene3D" id="1.10.1660.10">
    <property type="match status" value="1"/>
</dbReference>
<dbReference type="EMBL" id="BQKM01000001">
    <property type="protein sequence ID" value="GJN51114.1"/>
    <property type="molecule type" value="Genomic_DNA"/>
</dbReference>
<keyword evidence="1" id="KW-0238">DNA-binding</keyword>
<name>A0A6J4EAX7_9PSED</name>
<dbReference type="InterPro" id="IPR009061">
    <property type="entry name" value="DNA-bd_dom_put_sf"/>
</dbReference>